<keyword evidence="2" id="KW-1185">Reference proteome</keyword>
<evidence type="ECO:0000313" key="2">
    <source>
        <dbReference type="Proteomes" id="UP001060085"/>
    </source>
</evidence>
<proteinExistence type="predicted"/>
<comment type="caution">
    <text evidence="1">The sequence shown here is derived from an EMBL/GenBank/DDBJ whole genome shotgun (WGS) entry which is preliminary data.</text>
</comment>
<accession>A0ACB9ZWB7</accession>
<dbReference type="EMBL" id="CM044707">
    <property type="protein sequence ID" value="KAI5652265.1"/>
    <property type="molecule type" value="Genomic_DNA"/>
</dbReference>
<sequence>MNPTAHGKVHLPSTVGSWPGKRKCYLPPTIDSLYGRWKGFGRISTSEVQPIVHGGVRPTVNAIEHNIEFRIYLKEKPIKWGILGLTFMAKDGSNRKTRDSLFQDCKRKV</sequence>
<name>A0ACB9ZWB7_CATRO</name>
<evidence type="ECO:0000313" key="1">
    <source>
        <dbReference type="EMBL" id="KAI5652265.1"/>
    </source>
</evidence>
<organism evidence="1 2">
    <name type="scientific">Catharanthus roseus</name>
    <name type="common">Madagascar periwinkle</name>
    <name type="synonym">Vinca rosea</name>
    <dbReference type="NCBI Taxonomy" id="4058"/>
    <lineage>
        <taxon>Eukaryota</taxon>
        <taxon>Viridiplantae</taxon>
        <taxon>Streptophyta</taxon>
        <taxon>Embryophyta</taxon>
        <taxon>Tracheophyta</taxon>
        <taxon>Spermatophyta</taxon>
        <taxon>Magnoliopsida</taxon>
        <taxon>eudicotyledons</taxon>
        <taxon>Gunneridae</taxon>
        <taxon>Pentapetalae</taxon>
        <taxon>asterids</taxon>
        <taxon>lamiids</taxon>
        <taxon>Gentianales</taxon>
        <taxon>Apocynaceae</taxon>
        <taxon>Rauvolfioideae</taxon>
        <taxon>Vinceae</taxon>
        <taxon>Catharanthinae</taxon>
        <taxon>Catharanthus</taxon>
    </lineage>
</organism>
<gene>
    <name evidence="1" type="ORF">M9H77_29452</name>
</gene>
<protein>
    <submittedName>
        <fullName evidence="1">Uncharacterized protein</fullName>
    </submittedName>
</protein>
<reference evidence="2" key="1">
    <citation type="journal article" date="2023" name="Nat. Plants">
        <title>Single-cell RNA sequencing provides a high-resolution roadmap for understanding the multicellular compartmentation of specialized metabolism.</title>
        <authorList>
            <person name="Sun S."/>
            <person name="Shen X."/>
            <person name="Li Y."/>
            <person name="Li Y."/>
            <person name="Wang S."/>
            <person name="Li R."/>
            <person name="Zhang H."/>
            <person name="Shen G."/>
            <person name="Guo B."/>
            <person name="Wei J."/>
            <person name="Xu J."/>
            <person name="St-Pierre B."/>
            <person name="Chen S."/>
            <person name="Sun C."/>
        </authorList>
    </citation>
    <scope>NUCLEOTIDE SEQUENCE [LARGE SCALE GENOMIC DNA]</scope>
</reference>
<dbReference type="Proteomes" id="UP001060085">
    <property type="component" value="Linkage Group LG07"/>
</dbReference>